<evidence type="ECO:0000313" key="2">
    <source>
        <dbReference type="Proteomes" id="UP000199048"/>
    </source>
</evidence>
<name>A0A1I4GKN2_9HYPH</name>
<proteinExistence type="predicted"/>
<sequence>MAFSRTASDVVSDQAGRRDGRRCLALRISAKLAA</sequence>
<keyword evidence="2" id="KW-1185">Reference proteome</keyword>
<reference evidence="2" key="1">
    <citation type="submission" date="2016-10" db="EMBL/GenBank/DDBJ databases">
        <authorList>
            <person name="Varghese N."/>
            <person name="Submissions S."/>
        </authorList>
    </citation>
    <scope>NUCLEOTIDE SEQUENCE [LARGE SCALE GENOMIC DNA]</scope>
    <source>
        <strain evidence="2">BL36</strain>
    </source>
</reference>
<organism evidence="1 2">
    <name type="scientific">Methylobacterium pseudosasicola</name>
    <dbReference type="NCBI Taxonomy" id="582667"/>
    <lineage>
        <taxon>Bacteria</taxon>
        <taxon>Pseudomonadati</taxon>
        <taxon>Pseudomonadota</taxon>
        <taxon>Alphaproteobacteria</taxon>
        <taxon>Hyphomicrobiales</taxon>
        <taxon>Methylobacteriaceae</taxon>
        <taxon>Methylobacterium</taxon>
    </lineage>
</organism>
<evidence type="ECO:0000313" key="1">
    <source>
        <dbReference type="EMBL" id="SFL29927.1"/>
    </source>
</evidence>
<gene>
    <name evidence="1" type="ORF">SAMN05192568_100333</name>
</gene>
<dbReference type="AlphaFoldDB" id="A0A1I4GKN2"/>
<accession>A0A1I4GKN2</accession>
<dbReference type="EMBL" id="FOTK01000003">
    <property type="protein sequence ID" value="SFL29927.1"/>
    <property type="molecule type" value="Genomic_DNA"/>
</dbReference>
<dbReference type="Proteomes" id="UP000199048">
    <property type="component" value="Unassembled WGS sequence"/>
</dbReference>
<protein>
    <submittedName>
        <fullName evidence="1">Uncharacterized protein</fullName>
    </submittedName>
</protein>